<gene>
    <name evidence="1" type="ORF">sm9_0434</name>
</gene>
<dbReference type="KEGG" id="mmil:sm9_0434"/>
<dbReference type="PATRIC" id="fig|230361.4.peg.448"/>
<keyword evidence="2" id="KW-1185">Reference proteome</keyword>
<dbReference type="OrthoDB" id="384948at2157"/>
<dbReference type="RefSeq" id="WP_058738575.1">
    <property type="nucleotide sequence ID" value="NZ_CP011266.1"/>
</dbReference>
<sequence>MQSCENCGNKNIPENSKYCNHCGVFLKLAKQPIQFKENKSSHLKSLKETLIEGSKIIDEDEDGRLSTSKNIEYYQNLVWSYLKETTTFENEMNDEITEKEFIIHIFRILNNVKYQNDEDILNEFLVEINKIAHSSKTTNNFKIKFIFYTNIELIDSIKDKFCEMLHLFNLKIFNPNNLSFEDEKLRKDFKTEYIMLEYIAKGKSFYMMEKEAINRVYLFFGYLSFLHLFRKNVKMFRANTLSVDYNLSDIKISSIHELNEDNTFIGDEFNSYCILKDSETYEKSKLIKFSNTNLLYDFYKILMRSKNKKIIYQINEYLILYYKASNEADLDISFLKFWTLSERIIKNGIDRSDNYVINYMRKILKHYKYPKSYQMRIYYIKEKRNKLIHENISEITQNDRNVIKSVCDSLIWFLMEFEEYVKDMNEYEIFLNYFNQDNERLIEILKLINNLKQNIENN</sequence>
<dbReference type="GeneID" id="26735411"/>
<evidence type="ECO:0000313" key="2">
    <source>
        <dbReference type="Proteomes" id="UP000067738"/>
    </source>
</evidence>
<accession>A0A0U3CI65</accession>
<proteinExistence type="predicted"/>
<evidence type="ECO:0008006" key="3">
    <source>
        <dbReference type="Google" id="ProtNLM"/>
    </source>
</evidence>
<reference evidence="1 2" key="1">
    <citation type="submission" date="2015-04" db="EMBL/GenBank/DDBJ databases">
        <title>The complete genome sequence of the rumen methanogen Methanobrevibacter millerae SM9.</title>
        <authorList>
            <person name="Leahy S.C."/>
            <person name="Kelly W.J."/>
            <person name="Pacheco D.M."/>
            <person name="Li D."/>
            <person name="Altermann E."/>
            <person name="Attwood G.T."/>
        </authorList>
    </citation>
    <scope>NUCLEOTIDE SEQUENCE [LARGE SCALE GENOMIC DNA]</scope>
    <source>
        <strain evidence="1 2">SM9</strain>
    </source>
</reference>
<name>A0A0U3CI65_9EURY</name>
<dbReference type="AlphaFoldDB" id="A0A0U3CI65"/>
<dbReference type="EMBL" id="CP011266">
    <property type="protein sequence ID" value="ALT68236.1"/>
    <property type="molecule type" value="Genomic_DNA"/>
</dbReference>
<organism evidence="1 2">
    <name type="scientific">Methanobrevibacter millerae</name>
    <dbReference type="NCBI Taxonomy" id="230361"/>
    <lineage>
        <taxon>Archaea</taxon>
        <taxon>Methanobacteriati</taxon>
        <taxon>Methanobacteriota</taxon>
        <taxon>Methanomada group</taxon>
        <taxon>Methanobacteria</taxon>
        <taxon>Methanobacteriales</taxon>
        <taxon>Methanobacteriaceae</taxon>
        <taxon>Methanobrevibacter</taxon>
    </lineage>
</organism>
<dbReference type="Proteomes" id="UP000067738">
    <property type="component" value="Chromosome"/>
</dbReference>
<evidence type="ECO:0000313" key="1">
    <source>
        <dbReference type="EMBL" id="ALT68236.1"/>
    </source>
</evidence>
<protein>
    <recommendedName>
        <fullName evidence="3">Apea-like HEPN domain-containing protein</fullName>
    </recommendedName>
</protein>